<dbReference type="Proteomes" id="UP000054304">
    <property type="component" value="Unassembled WGS sequence"/>
</dbReference>
<evidence type="ECO:0000259" key="8">
    <source>
        <dbReference type="PROSITE" id="PS51751"/>
    </source>
</evidence>
<dbReference type="HOGENOM" id="CLU_086812_4_0_1"/>
<dbReference type="STRING" id="1245769.A0A0C7N6I9"/>
<dbReference type="InterPro" id="IPR033118">
    <property type="entry name" value="EXPERA"/>
</dbReference>
<evidence type="ECO:0000313" key="9">
    <source>
        <dbReference type="EMBL" id="CEP63510.1"/>
    </source>
</evidence>
<dbReference type="PROSITE" id="PS51751">
    <property type="entry name" value="EXPERA"/>
    <property type="match status" value="1"/>
</dbReference>
<feature type="transmembrane region" description="Helical" evidence="7">
    <location>
        <begin position="9"/>
        <end position="30"/>
    </location>
</feature>
<evidence type="ECO:0000256" key="5">
    <source>
        <dbReference type="ARBA" id="ARBA00022989"/>
    </source>
</evidence>
<dbReference type="GeneID" id="34687020"/>
<keyword evidence="10" id="KW-1185">Reference proteome</keyword>
<evidence type="ECO:0000256" key="3">
    <source>
        <dbReference type="ARBA" id="ARBA00022692"/>
    </source>
</evidence>
<accession>A0A0C7N6I9</accession>
<keyword evidence="4 7" id="KW-0256">Endoplasmic reticulum</keyword>
<evidence type="ECO:0000256" key="2">
    <source>
        <dbReference type="ARBA" id="ARBA00009096"/>
    </source>
</evidence>
<dbReference type="InterPro" id="IPR016964">
    <property type="entry name" value="Sigma2_recept"/>
</dbReference>
<comment type="similarity">
    <text evidence="2">Belongs to the TMEM97/sigma-2 receptor family.</text>
</comment>
<keyword evidence="5 7" id="KW-1133">Transmembrane helix</keyword>
<dbReference type="GO" id="GO:0006626">
    <property type="term" value="P:protein targeting to mitochondrion"/>
    <property type="evidence" value="ECO:0007669"/>
    <property type="project" value="EnsemblFungi"/>
</dbReference>
<evidence type="ECO:0000256" key="4">
    <source>
        <dbReference type="ARBA" id="ARBA00022824"/>
    </source>
</evidence>
<dbReference type="InterPro" id="IPR051987">
    <property type="entry name" value="Sigma-2_receptor-like"/>
</dbReference>
<evidence type="ECO:0000256" key="6">
    <source>
        <dbReference type="ARBA" id="ARBA00023136"/>
    </source>
</evidence>
<dbReference type="AlphaFoldDB" id="A0A0C7N6I9"/>
<evidence type="ECO:0000313" key="10">
    <source>
        <dbReference type="Proteomes" id="UP000054304"/>
    </source>
</evidence>
<proteinExistence type="inferred from homology"/>
<reference evidence="9 10" key="1">
    <citation type="submission" date="2014-12" db="EMBL/GenBank/DDBJ databases">
        <authorList>
            <person name="Neuveglise Cecile"/>
        </authorList>
    </citation>
    <scope>NUCLEOTIDE SEQUENCE [LARGE SCALE GENOMIC DNA]</scope>
    <source>
        <strain evidence="9 10">CBS 12615</strain>
    </source>
</reference>
<keyword evidence="6 7" id="KW-0472">Membrane</keyword>
<dbReference type="PANTHER" id="PTHR31204">
    <property type="entry name" value="SIGMA INTRACELLULAR RECEPTOR 2"/>
    <property type="match status" value="1"/>
</dbReference>
<feature type="transmembrane region" description="Helical" evidence="7">
    <location>
        <begin position="111"/>
        <end position="131"/>
    </location>
</feature>
<sequence length="170" mass="20478">MLSNREQKFYYYYFVIHIFTTILIDSTVVVPEKFHFTKPLVDYHISLNNDFLLYEKPVWLWWFVFVECVGQLPAFFWFAYGFKKLWSLKEQSADDKNSKSQLAVCEARLNFWLKAYGWNAALTTLFCLYTVWTRGYYPYDQHLPMNVADKLKLMAVYCPYVFIPLRLCFL</sequence>
<dbReference type="OrthoDB" id="433124at2759"/>
<name>A0A0C7N6I9_9SACH</name>
<dbReference type="EMBL" id="LN736367">
    <property type="protein sequence ID" value="CEP63510.1"/>
    <property type="molecule type" value="Genomic_DNA"/>
</dbReference>
<organism evidence="9 10">
    <name type="scientific">Lachancea lanzarotensis</name>
    <dbReference type="NCBI Taxonomy" id="1245769"/>
    <lineage>
        <taxon>Eukaryota</taxon>
        <taxon>Fungi</taxon>
        <taxon>Dikarya</taxon>
        <taxon>Ascomycota</taxon>
        <taxon>Saccharomycotina</taxon>
        <taxon>Saccharomycetes</taxon>
        <taxon>Saccharomycetales</taxon>
        <taxon>Saccharomycetaceae</taxon>
        <taxon>Lachancea</taxon>
    </lineage>
</organism>
<gene>
    <name evidence="9" type="ORF">LALA0_S08e04148g</name>
</gene>
<evidence type="ECO:0000256" key="7">
    <source>
        <dbReference type="PIRNR" id="PIRNR031032"/>
    </source>
</evidence>
<dbReference type="GO" id="GO:0005789">
    <property type="term" value="C:endoplasmic reticulum membrane"/>
    <property type="evidence" value="ECO:0007669"/>
    <property type="project" value="UniProtKB-SubCell"/>
</dbReference>
<dbReference type="PIRSF" id="PIRSF031032">
    <property type="entry name" value="TMP_97_prd"/>
    <property type="match status" value="1"/>
</dbReference>
<evidence type="ECO:0000256" key="1">
    <source>
        <dbReference type="ARBA" id="ARBA00004477"/>
    </source>
</evidence>
<dbReference type="PANTHER" id="PTHR31204:SF1">
    <property type="entry name" value="SIGMA INTRACELLULAR RECEPTOR 2"/>
    <property type="match status" value="1"/>
</dbReference>
<dbReference type="Pfam" id="PF05241">
    <property type="entry name" value="EBP"/>
    <property type="match status" value="1"/>
</dbReference>
<comment type="subcellular location">
    <subcellularLocation>
        <location evidence="1">Endoplasmic reticulum membrane</location>
        <topology evidence="1">Multi-pass membrane protein</topology>
    </subcellularLocation>
</comment>
<dbReference type="RefSeq" id="XP_022629725.1">
    <property type="nucleotide sequence ID" value="XM_022771113.1"/>
</dbReference>
<protein>
    <recommendedName>
        <fullName evidence="7">Efficient mitochondria targeting-associated protein 19</fullName>
    </recommendedName>
</protein>
<feature type="domain" description="EXPERA" evidence="8">
    <location>
        <begin position="6"/>
        <end position="168"/>
    </location>
</feature>
<feature type="transmembrane region" description="Helical" evidence="7">
    <location>
        <begin position="59"/>
        <end position="80"/>
    </location>
</feature>
<keyword evidence="3 7" id="KW-0812">Transmembrane</keyword>